<feature type="region of interest" description="Disordered" evidence="1">
    <location>
        <begin position="51"/>
        <end position="73"/>
    </location>
</feature>
<dbReference type="AlphaFoldDB" id="A0A1S3JQ10"/>
<dbReference type="Proteomes" id="UP000085678">
    <property type="component" value="Unplaced"/>
</dbReference>
<feature type="region of interest" description="Disordered" evidence="1">
    <location>
        <begin position="88"/>
        <end position="122"/>
    </location>
</feature>
<proteinExistence type="predicted"/>
<evidence type="ECO:0000313" key="2">
    <source>
        <dbReference type="Proteomes" id="UP000085678"/>
    </source>
</evidence>
<feature type="region of interest" description="Disordered" evidence="1">
    <location>
        <begin position="332"/>
        <end position="355"/>
    </location>
</feature>
<dbReference type="GeneID" id="106175148"/>
<accession>A0A1S3JQ10</accession>
<sequence length="584" mass="65140">MPEICLPASFSGHTVMSTDERNEANHEYNFFLDRKIQEQLFDADENLDKTAQTNTQIKTPRKGNTSKNSVQSQTEICEWIPRTGFALRRPEKEINNNNNGTSKKKEDSSHGAPANWRDPHGRQKEIDFKFRHYYDIRKYIEQYRKHHTCQVPVRGLSGKLYRQYLQQAQTQTFEQNFAIGAGYQEPKSCTPPELIHVNQSSNQDGYKYKTTSRAIKYDHDYDKGQSSFGERSSKGQNYNVTLTPTKVGVRDGVPYPMSASPKVLRQPPGMPVVNIVQPRDSSHAVPMTPQHTIDLLAKMTVASDKQVDDSDSVSTSLSKLSTTCLNAEKIRKSDSAPATYRAPSQSEDSGMGSQSATVVAPLTNTISTTTASSADSNKLWTMSQNVDPNSAHKFPHSHSAPSLGSKFSEYNRVSTTPFKVKKNIPKTKSENFQLHRANTEDILGLKCMKEDSSTNFHSWANFDTRNPTVPLFRHLTRANNVSSKTKAYRSKKKELGFGACNTSSTAKDAATIQKLADLLVMSEPPSLPMPQTSSQSASYSKTDAPANQMGSKQHSVPSIVHGMWFDSAGRAYVSLATRYEPIKK</sequence>
<feature type="region of interest" description="Disordered" evidence="1">
    <location>
        <begin position="523"/>
        <end position="553"/>
    </location>
</feature>
<feature type="compositionally biased region" description="Polar residues" evidence="1">
    <location>
        <begin position="529"/>
        <end position="541"/>
    </location>
</feature>
<organism evidence="2 3">
    <name type="scientific">Lingula anatina</name>
    <name type="common">Brachiopod</name>
    <name type="synonym">Lingula unguis</name>
    <dbReference type="NCBI Taxonomy" id="7574"/>
    <lineage>
        <taxon>Eukaryota</taxon>
        <taxon>Metazoa</taxon>
        <taxon>Spiralia</taxon>
        <taxon>Lophotrochozoa</taxon>
        <taxon>Brachiopoda</taxon>
        <taxon>Linguliformea</taxon>
        <taxon>Lingulata</taxon>
        <taxon>Lingulida</taxon>
        <taxon>Linguloidea</taxon>
        <taxon>Lingulidae</taxon>
        <taxon>Lingula</taxon>
    </lineage>
</organism>
<dbReference type="OrthoDB" id="10072175at2759"/>
<keyword evidence="2" id="KW-1185">Reference proteome</keyword>
<gene>
    <name evidence="3" type="primary">LOC106175148</name>
</gene>
<evidence type="ECO:0000313" key="3">
    <source>
        <dbReference type="RefSeq" id="XP_013412452.1"/>
    </source>
</evidence>
<reference evidence="3" key="1">
    <citation type="submission" date="2025-08" db="UniProtKB">
        <authorList>
            <consortium name="RefSeq"/>
        </authorList>
    </citation>
    <scope>IDENTIFICATION</scope>
    <source>
        <tissue evidence="3">Gonads</tissue>
    </source>
</reference>
<evidence type="ECO:0000256" key="1">
    <source>
        <dbReference type="SAM" id="MobiDB-lite"/>
    </source>
</evidence>
<protein>
    <submittedName>
        <fullName evidence="3">Uncharacterized protein LOC106175148 isoform X2</fullName>
    </submittedName>
</protein>
<feature type="compositionally biased region" description="Polar residues" evidence="1">
    <location>
        <begin position="342"/>
        <end position="355"/>
    </location>
</feature>
<name>A0A1S3JQ10_LINAN</name>
<dbReference type="RefSeq" id="XP_013412452.1">
    <property type="nucleotide sequence ID" value="XM_013556998.2"/>
</dbReference>